<feature type="domain" description="RecQ mediated genome instability protein 1 OB-fold" evidence="2">
    <location>
        <begin position="76"/>
        <end position="230"/>
    </location>
</feature>
<evidence type="ECO:0000313" key="3">
    <source>
        <dbReference type="EMBL" id="PMD16644.1"/>
    </source>
</evidence>
<dbReference type="Gene3D" id="2.40.50.770">
    <property type="entry name" value="RecQ-mediated genome instability protein Rmi1, C-terminal domain"/>
    <property type="match status" value="1"/>
</dbReference>
<dbReference type="InterPro" id="IPR042470">
    <property type="entry name" value="RMI1_N_C_sf"/>
</dbReference>
<feature type="compositionally biased region" description="Basic and acidic residues" evidence="1">
    <location>
        <begin position="231"/>
        <end position="250"/>
    </location>
</feature>
<name>A0A2J6PRI5_9HELO</name>
<dbReference type="AlphaFoldDB" id="A0A2J6PRI5"/>
<protein>
    <recommendedName>
        <fullName evidence="2">RecQ mediated genome instability protein 1 OB-fold domain-containing protein</fullName>
    </recommendedName>
</protein>
<dbReference type="OrthoDB" id="341511at2759"/>
<keyword evidence="4" id="KW-1185">Reference proteome</keyword>
<reference evidence="3 4" key="1">
    <citation type="submission" date="2016-05" db="EMBL/GenBank/DDBJ databases">
        <title>A degradative enzymes factory behind the ericoid mycorrhizal symbiosis.</title>
        <authorList>
            <consortium name="DOE Joint Genome Institute"/>
            <person name="Martino E."/>
            <person name="Morin E."/>
            <person name="Grelet G."/>
            <person name="Kuo A."/>
            <person name="Kohler A."/>
            <person name="Daghino S."/>
            <person name="Barry K."/>
            <person name="Choi C."/>
            <person name="Cichocki N."/>
            <person name="Clum A."/>
            <person name="Copeland A."/>
            <person name="Hainaut M."/>
            <person name="Haridas S."/>
            <person name="Labutti K."/>
            <person name="Lindquist E."/>
            <person name="Lipzen A."/>
            <person name="Khouja H.-R."/>
            <person name="Murat C."/>
            <person name="Ohm R."/>
            <person name="Olson A."/>
            <person name="Spatafora J."/>
            <person name="Veneault-Fourrey C."/>
            <person name="Henrissat B."/>
            <person name="Grigoriev I."/>
            <person name="Martin F."/>
            <person name="Perotto S."/>
        </authorList>
    </citation>
    <scope>NUCLEOTIDE SEQUENCE [LARGE SCALE GENOMIC DNA]</scope>
    <source>
        <strain evidence="3 4">UAMH 7357</strain>
    </source>
</reference>
<feature type="region of interest" description="Disordered" evidence="1">
    <location>
        <begin position="129"/>
        <end position="155"/>
    </location>
</feature>
<feature type="region of interest" description="Disordered" evidence="1">
    <location>
        <begin position="231"/>
        <end position="257"/>
    </location>
</feature>
<organism evidence="3 4">
    <name type="scientific">Hyaloscypha hepaticicola</name>
    <dbReference type="NCBI Taxonomy" id="2082293"/>
    <lineage>
        <taxon>Eukaryota</taxon>
        <taxon>Fungi</taxon>
        <taxon>Dikarya</taxon>
        <taxon>Ascomycota</taxon>
        <taxon>Pezizomycotina</taxon>
        <taxon>Leotiomycetes</taxon>
        <taxon>Helotiales</taxon>
        <taxon>Hyaloscyphaceae</taxon>
        <taxon>Hyaloscypha</taxon>
    </lineage>
</organism>
<evidence type="ECO:0000256" key="1">
    <source>
        <dbReference type="SAM" id="MobiDB-lite"/>
    </source>
</evidence>
<dbReference type="STRING" id="1745343.A0A2J6PRI5"/>
<accession>A0A2J6PRI5</accession>
<gene>
    <name evidence="3" type="ORF">NA56DRAFT_307102</name>
</gene>
<evidence type="ECO:0000313" key="4">
    <source>
        <dbReference type="Proteomes" id="UP000235672"/>
    </source>
</evidence>
<dbReference type="Proteomes" id="UP000235672">
    <property type="component" value="Unassembled WGS sequence"/>
</dbReference>
<proteinExistence type="predicted"/>
<evidence type="ECO:0000259" key="2">
    <source>
        <dbReference type="Pfam" id="PF08585"/>
    </source>
</evidence>
<sequence length="257" mass="28008">MAQPPTLAQLTHSLTTLGLPPPSPTFLSPILLTGLQKSTPLQGIHATAKIRLLSADITLPSILLPSTPSFPSTTNDPKIPSQKLSSDILVQVLDVEDLSKSKWELIEALESERKGETTKGREIIRVIPPEDVGPSSASTQALGSQTAGREGGGGGPFKLLLQDCKGMRVYGFELKRVEKIGYPPGMGIGCKVLLRRGSVVARGMVLLEPERTTVLGGRIEGLDKAWREGREQRLREQVERESRERERNGDEDVMDED</sequence>
<dbReference type="Pfam" id="PF08585">
    <property type="entry name" value="RMI1_N_C"/>
    <property type="match status" value="1"/>
</dbReference>
<dbReference type="InterPro" id="IPR013894">
    <property type="entry name" value="RMI1_OB"/>
</dbReference>
<feature type="compositionally biased region" description="Polar residues" evidence="1">
    <location>
        <begin position="135"/>
        <end position="147"/>
    </location>
</feature>
<dbReference type="EMBL" id="KZ613504">
    <property type="protein sequence ID" value="PMD16644.1"/>
    <property type="molecule type" value="Genomic_DNA"/>
</dbReference>